<sequence>MAHQDRARFEPVADCEMQALFSASPDTAAFHRGERIDREYYRRHLVETVLRIRLNNEIDAFALYKIGFKDNQLAQILSQYLAEQYGHEGLFLRDIKKFGLTAERIDTIQPLHSTSKLINYLYLSIERDGPLPTMVWNWFVEWYSGRYNKTITEAAGRAFGHHTVKGSLGHIQYDEPRDRDGLMCASLQRAIDGWGGIDKAEMHLRNLLGRRLLRRTEGRNRAPVGGGRRMRSASWLLS</sequence>
<organism evidence="2 3">
    <name type="scientific">Paraburkholderia ferrariae</name>
    <dbReference type="NCBI Taxonomy" id="386056"/>
    <lineage>
        <taxon>Bacteria</taxon>
        <taxon>Pseudomonadati</taxon>
        <taxon>Pseudomonadota</taxon>
        <taxon>Betaproteobacteria</taxon>
        <taxon>Burkholderiales</taxon>
        <taxon>Burkholderiaceae</taxon>
        <taxon>Paraburkholderia</taxon>
    </lineage>
</organism>
<dbReference type="SUPFAM" id="SSF48613">
    <property type="entry name" value="Heme oxygenase-like"/>
    <property type="match status" value="1"/>
</dbReference>
<dbReference type="InterPro" id="IPR016084">
    <property type="entry name" value="Haem_Oase-like_multi-hlx"/>
</dbReference>
<name>A0ABU9S2Z3_9BURK</name>
<evidence type="ECO:0000256" key="1">
    <source>
        <dbReference type="SAM" id="MobiDB-lite"/>
    </source>
</evidence>
<accession>A0ABU9S2Z3</accession>
<protein>
    <recommendedName>
        <fullName evidence="4">Iron-containing redox enzyme family protein</fullName>
    </recommendedName>
</protein>
<evidence type="ECO:0000313" key="3">
    <source>
        <dbReference type="Proteomes" id="UP001489897"/>
    </source>
</evidence>
<dbReference type="Gene3D" id="1.20.910.10">
    <property type="entry name" value="Heme oxygenase-like"/>
    <property type="match status" value="1"/>
</dbReference>
<reference evidence="2 3" key="1">
    <citation type="submission" date="2024-01" db="EMBL/GenBank/DDBJ databases">
        <title>The diversity of rhizobia nodulating Mimosa spp. in eleven states of Brazil covering several biomes is determined by host plant, location, and edaphic factors.</title>
        <authorList>
            <person name="Rouws L."/>
            <person name="Barauna A."/>
            <person name="Beukes C."/>
            <person name="De Faria S.M."/>
            <person name="Gross E."/>
            <person name="Dos Reis Junior F.B."/>
            <person name="Simon M."/>
            <person name="Maluk M."/>
            <person name="Odee D.W."/>
            <person name="Kenicer G."/>
            <person name="Young J.P.W."/>
            <person name="Reis V.M."/>
            <person name="Zilli J."/>
            <person name="James E.K."/>
        </authorList>
    </citation>
    <scope>NUCLEOTIDE SEQUENCE [LARGE SCALE GENOMIC DNA]</scope>
    <source>
        <strain evidence="2 3">JPY167</strain>
    </source>
</reference>
<evidence type="ECO:0000313" key="2">
    <source>
        <dbReference type="EMBL" id="MEM5426689.1"/>
    </source>
</evidence>
<feature type="region of interest" description="Disordered" evidence="1">
    <location>
        <begin position="219"/>
        <end position="238"/>
    </location>
</feature>
<keyword evidence="3" id="KW-1185">Reference proteome</keyword>
<proteinExistence type="predicted"/>
<dbReference type="Proteomes" id="UP001489897">
    <property type="component" value="Unassembled WGS sequence"/>
</dbReference>
<gene>
    <name evidence="2" type="ORF">VSR73_37750</name>
</gene>
<evidence type="ECO:0008006" key="4">
    <source>
        <dbReference type="Google" id="ProtNLM"/>
    </source>
</evidence>
<comment type="caution">
    <text evidence="2">The sequence shown here is derived from an EMBL/GenBank/DDBJ whole genome shotgun (WGS) entry which is preliminary data.</text>
</comment>
<dbReference type="RefSeq" id="WP_342950271.1">
    <property type="nucleotide sequence ID" value="NZ_JAYMRV010000021.1"/>
</dbReference>
<dbReference type="EMBL" id="JAYMRV010000021">
    <property type="protein sequence ID" value="MEM5426689.1"/>
    <property type="molecule type" value="Genomic_DNA"/>
</dbReference>